<dbReference type="Proteomes" id="UP001548590">
    <property type="component" value="Unassembled WGS sequence"/>
</dbReference>
<gene>
    <name evidence="5" type="ORF">ABVT11_04210</name>
</gene>
<keyword evidence="1" id="KW-0805">Transcription regulation</keyword>
<dbReference type="SMART" id="SM00347">
    <property type="entry name" value="HTH_MARR"/>
    <property type="match status" value="1"/>
</dbReference>
<dbReference type="InterPro" id="IPR039422">
    <property type="entry name" value="MarR/SlyA-like"/>
</dbReference>
<reference evidence="5 6" key="1">
    <citation type="submission" date="2024-07" db="EMBL/GenBank/DDBJ databases">
        <title>Uliginosibacterium paludis KCTC:42655.</title>
        <authorList>
            <person name="Kim M.K."/>
        </authorList>
    </citation>
    <scope>NUCLEOTIDE SEQUENCE [LARGE SCALE GENOMIC DNA]</scope>
    <source>
        <strain evidence="5 6">KCTC 42655</strain>
    </source>
</reference>
<evidence type="ECO:0000256" key="3">
    <source>
        <dbReference type="ARBA" id="ARBA00023163"/>
    </source>
</evidence>
<dbReference type="RefSeq" id="WP_345924110.1">
    <property type="nucleotide sequence ID" value="NZ_JBDIVF010000001.1"/>
</dbReference>
<dbReference type="InterPro" id="IPR000835">
    <property type="entry name" value="HTH_MarR-typ"/>
</dbReference>
<evidence type="ECO:0000313" key="5">
    <source>
        <dbReference type="EMBL" id="MET1489017.1"/>
    </source>
</evidence>
<dbReference type="Gene3D" id="1.10.10.10">
    <property type="entry name" value="Winged helix-like DNA-binding domain superfamily/Winged helix DNA-binding domain"/>
    <property type="match status" value="1"/>
</dbReference>
<sequence>MSAPEVKVNKLDSNDPDQAQAWYEAFELFFHAYKAFTARPDAILAERGLARLHHRILYFVARKPGQRVSELLLTLGVSKQAIHGPLRQLVELGLVSVVEDEQDRRGRCLSLSAEGVALEARLSETQRELLAGVFADKGEAAELAWRQVMKELAGRGRAQQA</sequence>
<evidence type="ECO:0000259" key="4">
    <source>
        <dbReference type="PROSITE" id="PS50995"/>
    </source>
</evidence>
<comment type="caution">
    <text evidence="5">The sequence shown here is derived from an EMBL/GenBank/DDBJ whole genome shotgun (WGS) entry which is preliminary data.</text>
</comment>
<dbReference type="Pfam" id="PF12802">
    <property type="entry name" value="MarR_2"/>
    <property type="match status" value="1"/>
</dbReference>
<dbReference type="PANTHER" id="PTHR33164">
    <property type="entry name" value="TRANSCRIPTIONAL REGULATOR, MARR FAMILY"/>
    <property type="match status" value="1"/>
</dbReference>
<dbReference type="InterPro" id="IPR036388">
    <property type="entry name" value="WH-like_DNA-bd_sf"/>
</dbReference>
<dbReference type="PROSITE" id="PS50995">
    <property type="entry name" value="HTH_MARR_2"/>
    <property type="match status" value="1"/>
</dbReference>
<keyword evidence="3" id="KW-0804">Transcription</keyword>
<evidence type="ECO:0000256" key="2">
    <source>
        <dbReference type="ARBA" id="ARBA00023125"/>
    </source>
</evidence>
<keyword evidence="2" id="KW-0238">DNA-binding</keyword>
<accession>A0ABV2CND5</accession>
<name>A0ABV2CND5_9RHOO</name>
<keyword evidence="6" id="KW-1185">Reference proteome</keyword>
<proteinExistence type="predicted"/>
<evidence type="ECO:0000313" key="6">
    <source>
        <dbReference type="Proteomes" id="UP001548590"/>
    </source>
</evidence>
<dbReference type="PANTHER" id="PTHR33164:SF44">
    <property type="entry name" value="TRANSCRIPTIONAL REGULATORY PROTEIN"/>
    <property type="match status" value="1"/>
</dbReference>
<dbReference type="InterPro" id="IPR036390">
    <property type="entry name" value="WH_DNA-bd_sf"/>
</dbReference>
<feature type="domain" description="HTH marR-type" evidence="4">
    <location>
        <begin position="22"/>
        <end position="154"/>
    </location>
</feature>
<dbReference type="SUPFAM" id="SSF46785">
    <property type="entry name" value="Winged helix' DNA-binding domain"/>
    <property type="match status" value="1"/>
</dbReference>
<dbReference type="InterPro" id="IPR023187">
    <property type="entry name" value="Tscrpt_reg_MarR-type_CS"/>
</dbReference>
<protein>
    <submittedName>
        <fullName evidence="5">MarR family transcriptional regulator</fullName>
    </submittedName>
</protein>
<organism evidence="5 6">
    <name type="scientific">Uliginosibacterium paludis</name>
    <dbReference type="NCBI Taxonomy" id="1615952"/>
    <lineage>
        <taxon>Bacteria</taxon>
        <taxon>Pseudomonadati</taxon>
        <taxon>Pseudomonadota</taxon>
        <taxon>Betaproteobacteria</taxon>
        <taxon>Rhodocyclales</taxon>
        <taxon>Zoogloeaceae</taxon>
        <taxon>Uliginosibacterium</taxon>
    </lineage>
</organism>
<dbReference type="PROSITE" id="PS01117">
    <property type="entry name" value="HTH_MARR_1"/>
    <property type="match status" value="1"/>
</dbReference>
<dbReference type="EMBL" id="JBEWLZ010000002">
    <property type="protein sequence ID" value="MET1489017.1"/>
    <property type="molecule type" value="Genomic_DNA"/>
</dbReference>
<evidence type="ECO:0000256" key="1">
    <source>
        <dbReference type="ARBA" id="ARBA00023015"/>
    </source>
</evidence>